<dbReference type="Pfam" id="PF13096">
    <property type="entry name" value="CENP-P"/>
    <property type="match status" value="1"/>
</dbReference>
<dbReference type="GO" id="GO:0005634">
    <property type="term" value="C:nucleus"/>
    <property type="evidence" value="ECO:0007669"/>
    <property type="project" value="TreeGrafter"/>
</dbReference>
<sequence length="192" mass="22423">LIRRYDISGVTRGLYFNVIFDVNESDLCIVNLGIKVNPNCRREIGKFIERVELDKNLHAFFKGFIEYARLNQQRTLLFNALRQKYLSLVVQATSSLDYSKYNDFVEDPLITYSSISSRVSPELTFLWYLNVTPFGHVHPTVQLFTRMPSQWTASDKNRLIDRIPYNFQMLVELKGIQIAIEVFVQCIFGHDN</sequence>
<protein>
    <submittedName>
        <fullName evidence="1">15852_t:CDS:1</fullName>
    </submittedName>
</protein>
<evidence type="ECO:0000313" key="2">
    <source>
        <dbReference type="Proteomes" id="UP000789342"/>
    </source>
</evidence>
<dbReference type="GO" id="GO:0034080">
    <property type="term" value="P:CENP-A containing chromatin assembly"/>
    <property type="evidence" value="ECO:0007669"/>
    <property type="project" value="InterPro"/>
</dbReference>
<name>A0A9N9NGK6_9GLOM</name>
<dbReference type="GO" id="GO:0000775">
    <property type="term" value="C:chromosome, centromeric region"/>
    <property type="evidence" value="ECO:0007669"/>
    <property type="project" value="InterPro"/>
</dbReference>
<dbReference type="InterPro" id="IPR027801">
    <property type="entry name" value="CENP-P"/>
</dbReference>
<comment type="caution">
    <text evidence="1">The sequence shown here is derived from an EMBL/GenBank/DDBJ whole genome shotgun (WGS) entry which is preliminary data.</text>
</comment>
<accession>A0A9N9NGK6</accession>
<reference evidence="1" key="1">
    <citation type="submission" date="2021-06" db="EMBL/GenBank/DDBJ databases">
        <authorList>
            <person name="Kallberg Y."/>
            <person name="Tangrot J."/>
            <person name="Rosling A."/>
        </authorList>
    </citation>
    <scope>NUCLEOTIDE SEQUENCE</scope>
    <source>
        <strain evidence="1">CL551</strain>
    </source>
</reference>
<feature type="non-terminal residue" evidence="1">
    <location>
        <position position="1"/>
    </location>
</feature>
<evidence type="ECO:0000313" key="1">
    <source>
        <dbReference type="EMBL" id="CAG8730541.1"/>
    </source>
</evidence>
<dbReference type="PANTHER" id="PTHR28577:SF1">
    <property type="entry name" value="CENTROMERE PROTEIN P"/>
    <property type="match status" value="1"/>
</dbReference>
<dbReference type="AlphaFoldDB" id="A0A9N9NGK6"/>
<dbReference type="EMBL" id="CAJVPV010026030">
    <property type="protein sequence ID" value="CAG8730541.1"/>
    <property type="molecule type" value="Genomic_DNA"/>
</dbReference>
<keyword evidence="2" id="KW-1185">Reference proteome</keyword>
<dbReference type="PANTHER" id="PTHR28577">
    <property type="entry name" value="CENTROMERE PROTEIN P"/>
    <property type="match status" value="1"/>
</dbReference>
<dbReference type="Proteomes" id="UP000789342">
    <property type="component" value="Unassembled WGS sequence"/>
</dbReference>
<proteinExistence type="predicted"/>
<organism evidence="1 2">
    <name type="scientific">Acaulospora morrowiae</name>
    <dbReference type="NCBI Taxonomy" id="94023"/>
    <lineage>
        <taxon>Eukaryota</taxon>
        <taxon>Fungi</taxon>
        <taxon>Fungi incertae sedis</taxon>
        <taxon>Mucoromycota</taxon>
        <taxon>Glomeromycotina</taxon>
        <taxon>Glomeromycetes</taxon>
        <taxon>Diversisporales</taxon>
        <taxon>Acaulosporaceae</taxon>
        <taxon>Acaulospora</taxon>
    </lineage>
</organism>
<dbReference type="OrthoDB" id="5976950at2759"/>
<gene>
    <name evidence="1" type="ORF">AMORRO_LOCUS13984</name>
</gene>